<dbReference type="RefSeq" id="WP_253453836.1">
    <property type="nucleotide sequence ID" value="NZ_JBGFFX010000001.1"/>
</dbReference>
<name>A0ABV4E2K1_9GAMM</name>
<keyword evidence="2" id="KW-1185">Reference proteome</keyword>
<dbReference type="Proteomes" id="UP001565243">
    <property type="component" value="Unassembled WGS sequence"/>
</dbReference>
<organism evidence="1 2">
    <name type="scientific">Erwinia aeris</name>
    <dbReference type="NCBI Taxonomy" id="3239803"/>
    <lineage>
        <taxon>Bacteria</taxon>
        <taxon>Pseudomonadati</taxon>
        <taxon>Pseudomonadota</taxon>
        <taxon>Gammaproteobacteria</taxon>
        <taxon>Enterobacterales</taxon>
        <taxon>Erwiniaceae</taxon>
        <taxon>Erwinia</taxon>
    </lineage>
</organism>
<evidence type="ECO:0000313" key="2">
    <source>
        <dbReference type="Proteomes" id="UP001565243"/>
    </source>
</evidence>
<reference evidence="1 2" key="1">
    <citation type="submission" date="2024-07" db="EMBL/GenBank/DDBJ databases">
        <authorList>
            <person name="Hebao G."/>
        </authorList>
    </citation>
    <scope>NUCLEOTIDE SEQUENCE [LARGE SCALE GENOMIC DNA]</scope>
    <source>
        <strain evidence="1 2">ACCC 02193</strain>
    </source>
</reference>
<evidence type="ECO:0008006" key="3">
    <source>
        <dbReference type="Google" id="ProtNLM"/>
    </source>
</evidence>
<sequence>MHLQYSDQKPQQAVKLKKVECKSKARESIIPESWGLSEVQRNFIDFMTDKTNKA</sequence>
<proteinExistence type="predicted"/>
<gene>
    <name evidence="1" type="ORF">AB6T85_01610</name>
</gene>
<evidence type="ECO:0000313" key="1">
    <source>
        <dbReference type="EMBL" id="MEY8769138.1"/>
    </source>
</evidence>
<protein>
    <recommendedName>
        <fullName evidence="3">Transposase</fullName>
    </recommendedName>
</protein>
<dbReference type="EMBL" id="JBGFFX010000001">
    <property type="protein sequence ID" value="MEY8769138.1"/>
    <property type="molecule type" value="Genomic_DNA"/>
</dbReference>
<accession>A0ABV4E2K1</accession>
<comment type="caution">
    <text evidence="1">The sequence shown here is derived from an EMBL/GenBank/DDBJ whole genome shotgun (WGS) entry which is preliminary data.</text>
</comment>